<keyword evidence="1" id="KW-0472">Membrane</keyword>
<feature type="transmembrane region" description="Helical" evidence="1">
    <location>
        <begin position="6"/>
        <end position="25"/>
    </location>
</feature>
<sequence>MEKYILSLLFCSIEMSAVSLVYIGLLKVLKNRQLPVLRYYSWLVILVGFLLPIKPNFGKAAVTINEPNAAYTYREQSINAAVPTSPSINIFQILFIVWLAVAILYLITSLCRYRIFRRGVSRLSRKADQRTLDLAADMARELCITPPVKVMILKEITTPMMTGLLAPTILLPDRRFDDTELRLILKHELTHFKHKDLWVKLLVMVCRAVYWFDPIFILISRSIEQECEHYCDHSVITGENAEQKKLYCQSILNTVSAQNSFRKTTLRPVMATNFYTPKQGLKHRLSLILSSKRKKRFALVGFVVAVLTALSGSVIAFASNTEIPPENDTSKITTTTTNAVETVAVTNTPEKSEISENTQKAKTTTMTVTSKVDTAPIDLEEDPIVTAAPPNYDTVTNDTSTAPYYDNEPIVTTAPAEWDYGGDVTTVTYTGELW</sequence>
<reference evidence="3 4" key="1">
    <citation type="submission" date="2011-02" db="EMBL/GenBank/DDBJ databases">
        <authorList>
            <person name="Nelson K.E."/>
            <person name="Sutton G."/>
            <person name="Torralba M."/>
            <person name="Durkin S."/>
            <person name="Harkins D."/>
            <person name="Montgomery R."/>
            <person name="Ziemer C."/>
            <person name="Klaassens E."/>
            <person name="Ocuiv P."/>
            <person name="Morrison M."/>
        </authorList>
    </citation>
    <scope>NUCLEOTIDE SEQUENCE [LARGE SCALE GENOMIC DNA]</scope>
    <source>
        <strain evidence="3 4">8</strain>
    </source>
</reference>
<organism evidence="3 4">
    <name type="scientific">Ruminococcus albus 8</name>
    <dbReference type="NCBI Taxonomy" id="246199"/>
    <lineage>
        <taxon>Bacteria</taxon>
        <taxon>Bacillati</taxon>
        <taxon>Bacillota</taxon>
        <taxon>Clostridia</taxon>
        <taxon>Eubacteriales</taxon>
        <taxon>Oscillospiraceae</taxon>
        <taxon>Ruminococcus</taxon>
    </lineage>
</organism>
<dbReference type="Proteomes" id="UP000004259">
    <property type="component" value="Unassembled WGS sequence"/>
</dbReference>
<dbReference type="EMBL" id="ADKM02000116">
    <property type="protein sequence ID" value="EGC02014.1"/>
    <property type="molecule type" value="Genomic_DNA"/>
</dbReference>
<dbReference type="STRING" id="246199.CUS_4734"/>
<dbReference type="RefSeq" id="WP_002851734.1">
    <property type="nucleotide sequence ID" value="NZ_ADKM02000116.1"/>
</dbReference>
<dbReference type="AlphaFoldDB" id="E9SFD0"/>
<feature type="transmembrane region" description="Helical" evidence="1">
    <location>
        <begin position="297"/>
        <end position="318"/>
    </location>
</feature>
<keyword evidence="4" id="KW-1185">Reference proteome</keyword>
<keyword evidence="1" id="KW-0812">Transmembrane</keyword>
<dbReference type="InterPro" id="IPR052173">
    <property type="entry name" value="Beta-lactam_resp_regulator"/>
</dbReference>
<evidence type="ECO:0000313" key="4">
    <source>
        <dbReference type="Proteomes" id="UP000004259"/>
    </source>
</evidence>
<feature type="domain" description="Peptidase M56" evidence="2">
    <location>
        <begin position="8"/>
        <end position="287"/>
    </location>
</feature>
<evidence type="ECO:0000256" key="1">
    <source>
        <dbReference type="SAM" id="Phobius"/>
    </source>
</evidence>
<comment type="caution">
    <text evidence="3">The sequence shown here is derived from an EMBL/GenBank/DDBJ whole genome shotgun (WGS) entry which is preliminary data.</text>
</comment>
<dbReference type="PANTHER" id="PTHR34978">
    <property type="entry name" value="POSSIBLE SENSOR-TRANSDUCER PROTEIN BLAR"/>
    <property type="match status" value="1"/>
</dbReference>
<dbReference type="OrthoDB" id="9770467at2"/>
<accession>E9SFD0</accession>
<evidence type="ECO:0000313" key="3">
    <source>
        <dbReference type="EMBL" id="EGC02014.1"/>
    </source>
</evidence>
<name>E9SFD0_RUMAL</name>
<feature type="transmembrane region" description="Helical" evidence="1">
    <location>
        <begin position="90"/>
        <end position="108"/>
    </location>
</feature>
<keyword evidence="1" id="KW-1133">Transmembrane helix</keyword>
<dbReference type="CDD" id="cd07341">
    <property type="entry name" value="M56_BlaR1_MecR1_like"/>
    <property type="match status" value="1"/>
</dbReference>
<dbReference type="InterPro" id="IPR008756">
    <property type="entry name" value="Peptidase_M56"/>
</dbReference>
<gene>
    <name evidence="3" type="ORF">CUS_4734</name>
</gene>
<proteinExistence type="predicted"/>
<evidence type="ECO:0000259" key="2">
    <source>
        <dbReference type="Pfam" id="PF05569"/>
    </source>
</evidence>
<dbReference type="Pfam" id="PF05569">
    <property type="entry name" value="Peptidase_M56"/>
    <property type="match status" value="1"/>
</dbReference>
<dbReference type="PANTHER" id="PTHR34978:SF3">
    <property type="entry name" value="SLR0241 PROTEIN"/>
    <property type="match status" value="1"/>
</dbReference>
<dbReference type="eggNOG" id="COG4219">
    <property type="taxonomic scope" value="Bacteria"/>
</dbReference>
<feature type="transmembrane region" description="Helical" evidence="1">
    <location>
        <begin position="37"/>
        <end position="53"/>
    </location>
</feature>
<protein>
    <submittedName>
        <fullName evidence="3">Peptidase, M56 family</fullName>
    </submittedName>
</protein>